<proteinExistence type="predicted"/>
<protein>
    <submittedName>
        <fullName evidence="6">Limonene 1,2-monooxygenase LimB</fullName>
        <ecNumber evidence="6">1.14.-.-</ecNumber>
    </submittedName>
</protein>
<keyword evidence="4" id="KW-0503">Monooxygenase</keyword>
<dbReference type="InterPro" id="IPR036661">
    <property type="entry name" value="Luciferase-like_sf"/>
</dbReference>
<evidence type="ECO:0000313" key="6">
    <source>
        <dbReference type="EMBL" id="AII87421.1"/>
    </source>
</evidence>
<dbReference type="InterPro" id="IPR050172">
    <property type="entry name" value="SsuD_RutA_monooxygenase"/>
</dbReference>
<gene>
    <name evidence="6" type="primary">limB</name>
    <name evidence="6" type="ORF">RCA23_c18900</name>
</gene>
<evidence type="ECO:0000259" key="5">
    <source>
        <dbReference type="Pfam" id="PF00296"/>
    </source>
</evidence>
<keyword evidence="2" id="KW-0288">FMN</keyword>
<evidence type="ECO:0000256" key="3">
    <source>
        <dbReference type="ARBA" id="ARBA00023002"/>
    </source>
</evidence>
<keyword evidence="1" id="KW-0285">Flavoprotein</keyword>
<dbReference type="Proteomes" id="UP000028680">
    <property type="component" value="Chromosome"/>
</dbReference>
<dbReference type="PANTHER" id="PTHR42847">
    <property type="entry name" value="ALKANESULFONATE MONOOXYGENASE"/>
    <property type="match status" value="1"/>
</dbReference>
<dbReference type="EC" id="1.14.-.-" evidence="6"/>
<evidence type="ECO:0000256" key="1">
    <source>
        <dbReference type="ARBA" id="ARBA00022630"/>
    </source>
</evidence>
<dbReference type="EMBL" id="CP003984">
    <property type="protein sequence ID" value="AII87421.1"/>
    <property type="molecule type" value="Genomic_DNA"/>
</dbReference>
<dbReference type="SUPFAM" id="SSF51679">
    <property type="entry name" value="Bacterial luciferase-like"/>
    <property type="match status" value="1"/>
</dbReference>
<name>A0AAN0RJR8_9RHOB</name>
<keyword evidence="3 6" id="KW-0560">Oxidoreductase</keyword>
<dbReference type="Pfam" id="PF00296">
    <property type="entry name" value="Bac_luciferase"/>
    <property type="match status" value="1"/>
</dbReference>
<accession>A0AAN0RJR8</accession>
<sequence>MILSPTPFNQGDQMKFHIAINLERMDAQTDMRAVRDHVLEMVQMADRAGFEIAWAAEHHALEMTIAPNPFQIMTWWADHTENIRLGCGVANAAYWHPINLAGEAAMVDLLSDGRLDLGLGSGAYQREFDRMKPGLAQSDSWRYMQEMLPLVRKLWQGDVTHDGTYWQFPAATSCPKPLQGEVPMWVAARSPITFDYAVANHCNIMSWPFSMPFAEAEKYKAQLDEAIETAGNGWDGTFAMMRHTAVYETKEDRAAAMDAIRSVLGRFGNLMTKTGAVHNGFPDEVSAEDLEGNVRVDPEMLEENLMFGSPDQVIAKLRRYEALGVDAFIYYASMGLGMAEQKRSLQSFIDHVMPEFT</sequence>
<evidence type="ECO:0000256" key="4">
    <source>
        <dbReference type="ARBA" id="ARBA00023033"/>
    </source>
</evidence>
<keyword evidence="7" id="KW-1185">Reference proteome</keyword>
<dbReference type="InterPro" id="IPR011251">
    <property type="entry name" value="Luciferase-like_dom"/>
</dbReference>
<dbReference type="Gene3D" id="3.20.20.30">
    <property type="entry name" value="Luciferase-like domain"/>
    <property type="match status" value="1"/>
</dbReference>
<evidence type="ECO:0000256" key="2">
    <source>
        <dbReference type="ARBA" id="ARBA00022643"/>
    </source>
</evidence>
<feature type="domain" description="Luciferase-like" evidence="5">
    <location>
        <begin position="14"/>
        <end position="326"/>
    </location>
</feature>
<dbReference type="GO" id="GO:0046306">
    <property type="term" value="P:alkanesulfonate catabolic process"/>
    <property type="evidence" value="ECO:0007669"/>
    <property type="project" value="TreeGrafter"/>
</dbReference>
<dbReference type="AlphaFoldDB" id="A0AAN0RJR8"/>
<organism evidence="6 7">
    <name type="scientific">Planktomarina temperata RCA23</name>
    <dbReference type="NCBI Taxonomy" id="666509"/>
    <lineage>
        <taxon>Bacteria</taxon>
        <taxon>Pseudomonadati</taxon>
        <taxon>Pseudomonadota</taxon>
        <taxon>Alphaproteobacteria</taxon>
        <taxon>Rhodobacterales</taxon>
        <taxon>Paracoccaceae</taxon>
        <taxon>Planktomarina</taxon>
    </lineage>
</organism>
<evidence type="ECO:0000313" key="7">
    <source>
        <dbReference type="Proteomes" id="UP000028680"/>
    </source>
</evidence>
<dbReference type="PANTHER" id="PTHR42847:SF4">
    <property type="entry name" value="ALKANESULFONATE MONOOXYGENASE-RELATED"/>
    <property type="match status" value="1"/>
</dbReference>
<dbReference type="GO" id="GO:0008726">
    <property type="term" value="F:alkanesulfonate monooxygenase activity"/>
    <property type="evidence" value="ECO:0007669"/>
    <property type="project" value="TreeGrafter"/>
</dbReference>
<dbReference type="KEGG" id="ptp:RCA23_c18900"/>
<reference evidence="6 7" key="1">
    <citation type="journal article" date="2014" name="ISME J.">
        <title>Adaptation of an abundant Roseobacter RCA organism to pelagic systems revealed by genomic and transcriptomic analyses.</title>
        <authorList>
            <person name="Voget S."/>
            <person name="Wemheuer B."/>
            <person name="Brinkhoff T."/>
            <person name="Vollmers J."/>
            <person name="Dietrich S."/>
            <person name="Giebel H.A."/>
            <person name="Beardsley C."/>
            <person name="Sardemann C."/>
            <person name="Bakenhus I."/>
            <person name="Billerbeck S."/>
            <person name="Daniel R."/>
            <person name="Simon M."/>
        </authorList>
    </citation>
    <scope>NUCLEOTIDE SEQUENCE [LARGE SCALE GENOMIC DNA]</scope>
    <source>
        <strain evidence="6 7">RCA23</strain>
    </source>
</reference>